<evidence type="ECO:0000313" key="2">
    <source>
        <dbReference type="EMBL" id="MBT2186779.1"/>
    </source>
</evidence>
<feature type="region of interest" description="Disordered" evidence="1">
    <location>
        <begin position="1"/>
        <end position="20"/>
    </location>
</feature>
<proteinExistence type="predicted"/>
<gene>
    <name evidence="2" type="ORF">KK488_07425</name>
</gene>
<dbReference type="Proteomes" id="UP001138757">
    <property type="component" value="Unassembled WGS sequence"/>
</dbReference>
<keyword evidence="3" id="KW-1185">Reference proteome</keyword>
<reference evidence="2" key="1">
    <citation type="submission" date="2021-05" db="EMBL/GenBank/DDBJ databases">
        <title>Genome of Sphingobium sp. strain.</title>
        <authorList>
            <person name="Fan R."/>
        </authorList>
    </citation>
    <scope>NUCLEOTIDE SEQUENCE</scope>
    <source>
        <strain evidence="2">H33</strain>
    </source>
</reference>
<dbReference type="RefSeq" id="WP_214622521.1">
    <property type="nucleotide sequence ID" value="NZ_JAHGAW010000004.1"/>
</dbReference>
<sequence>MSDPANSPRPANEPGIASAEDGVVILDGPAGIAVTMTPGAAARTGQSLISAAESAEKQLADRRGDQDA</sequence>
<evidence type="ECO:0000313" key="3">
    <source>
        <dbReference type="Proteomes" id="UP001138757"/>
    </source>
</evidence>
<accession>A0A9X1IQP2</accession>
<organism evidence="2 3">
    <name type="scientific">Sphingobium nicotianae</name>
    <dbReference type="NCBI Taxonomy" id="2782607"/>
    <lineage>
        <taxon>Bacteria</taxon>
        <taxon>Pseudomonadati</taxon>
        <taxon>Pseudomonadota</taxon>
        <taxon>Alphaproteobacteria</taxon>
        <taxon>Sphingomonadales</taxon>
        <taxon>Sphingomonadaceae</taxon>
        <taxon>Sphingobium</taxon>
    </lineage>
</organism>
<dbReference type="EMBL" id="JAHGAW010000004">
    <property type="protein sequence ID" value="MBT2186779.1"/>
    <property type="molecule type" value="Genomic_DNA"/>
</dbReference>
<evidence type="ECO:0000256" key="1">
    <source>
        <dbReference type="SAM" id="MobiDB-lite"/>
    </source>
</evidence>
<dbReference type="AlphaFoldDB" id="A0A9X1IQP2"/>
<name>A0A9X1IQP2_9SPHN</name>
<comment type="caution">
    <text evidence="2">The sequence shown here is derived from an EMBL/GenBank/DDBJ whole genome shotgun (WGS) entry which is preliminary data.</text>
</comment>
<protein>
    <submittedName>
        <fullName evidence="2">Uncharacterized protein</fullName>
    </submittedName>
</protein>